<feature type="compositionally biased region" description="Low complexity" evidence="1">
    <location>
        <begin position="38"/>
        <end position="58"/>
    </location>
</feature>
<feature type="region of interest" description="Disordered" evidence="1">
    <location>
        <begin position="1"/>
        <end position="59"/>
    </location>
</feature>
<dbReference type="AlphaFoldDB" id="A0AAE1PIP6"/>
<feature type="compositionally biased region" description="Low complexity" evidence="1">
    <location>
        <begin position="1"/>
        <end position="23"/>
    </location>
</feature>
<comment type="caution">
    <text evidence="2">The sequence shown here is derived from an EMBL/GenBank/DDBJ whole genome shotgun (WGS) entry which is preliminary data.</text>
</comment>
<evidence type="ECO:0000313" key="3">
    <source>
        <dbReference type="Proteomes" id="UP001292094"/>
    </source>
</evidence>
<feature type="compositionally biased region" description="Basic and acidic residues" evidence="1">
    <location>
        <begin position="164"/>
        <end position="176"/>
    </location>
</feature>
<sequence length="310" mass="32565">MFSSSCSASSSGSNSSNNSSNSSLPSKPYHTTNKNDTNNNMNSENNSSGSNSSSQHSLAHLHHHGLLGHNVKPPSSVVNSSPYDHQLLEKLVQDTSPQSTSSSATSECVSETKVGGRSLFFFSPASRGGLTKPVFTTREKLTHIMDGPGIKQGRTQDTNIRQDISEQNKGHKDKAGQGRTSDTTATEKIAGQNVTRMDTGHKTKAERFRASHGNKDDEDDGDDVYSGGGRRSSSVPGSLTSPPWAGRRGRGGGKDEISPGVVCTIKRVHLGDPACDLGGERVAGAGTSEGTSGTTATPLWHRSRSSGGVS</sequence>
<feature type="compositionally biased region" description="Low complexity" evidence="1">
    <location>
        <begin position="283"/>
        <end position="297"/>
    </location>
</feature>
<evidence type="ECO:0000256" key="1">
    <source>
        <dbReference type="SAM" id="MobiDB-lite"/>
    </source>
</evidence>
<dbReference type="Proteomes" id="UP001292094">
    <property type="component" value="Unassembled WGS sequence"/>
</dbReference>
<protein>
    <submittedName>
        <fullName evidence="2">Uncharacterized protein</fullName>
    </submittedName>
</protein>
<keyword evidence="3" id="KW-1185">Reference proteome</keyword>
<accession>A0AAE1PIP6</accession>
<feature type="region of interest" description="Disordered" evidence="1">
    <location>
        <begin position="164"/>
        <end position="258"/>
    </location>
</feature>
<feature type="region of interest" description="Disordered" evidence="1">
    <location>
        <begin position="273"/>
        <end position="310"/>
    </location>
</feature>
<proteinExistence type="predicted"/>
<feature type="compositionally biased region" description="Basic and acidic residues" evidence="1">
    <location>
        <begin position="198"/>
        <end position="215"/>
    </location>
</feature>
<name>A0AAE1PIP6_9EUCA</name>
<dbReference type="EMBL" id="JAWZYT010001963">
    <property type="protein sequence ID" value="KAK4307827.1"/>
    <property type="molecule type" value="Genomic_DNA"/>
</dbReference>
<evidence type="ECO:0000313" key="2">
    <source>
        <dbReference type="EMBL" id="KAK4307827.1"/>
    </source>
</evidence>
<reference evidence="2" key="1">
    <citation type="submission" date="2023-11" db="EMBL/GenBank/DDBJ databases">
        <title>Genome assemblies of two species of porcelain crab, Petrolisthes cinctipes and Petrolisthes manimaculis (Anomura: Porcellanidae).</title>
        <authorList>
            <person name="Angst P."/>
        </authorList>
    </citation>
    <scope>NUCLEOTIDE SEQUENCE</scope>
    <source>
        <strain evidence="2">PB745_02</strain>
        <tissue evidence="2">Gill</tissue>
    </source>
</reference>
<gene>
    <name evidence="2" type="ORF">Pmani_020431</name>
</gene>
<organism evidence="2 3">
    <name type="scientific">Petrolisthes manimaculis</name>
    <dbReference type="NCBI Taxonomy" id="1843537"/>
    <lineage>
        <taxon>Eukaryota</taxon>
        <taxon>Metazoa</taxon>
        <taxon>Ecdysozoa</taxon>
        <taxon>Arthropoda</taxon>
        <taxon>Crustacea</taxon>
        <taxon>Multicrustacea</taxon>
        <taxon>Malacostraca</taxon>
        <taxon>Eumalacostraca</taxon>
        <taxon>Eucarida</taxon>
        <taxon>Decapoda</taxon>
        <taxon>Pleocyemata</taxon>
        <taxon>Anomura</taxon>
        <taxon>Galatheoidea</taxon>
        <taxon>Porcellanidae</taxon>
        <taxon>Petrolisthes</taxon>
    </lineage>
</organism>
<feature type="compositionally biased region" description="Polar residues" evidence="1">
    <location>
        <begin position="178"/>
        <end position="196"/>
    </location>
</feature>